<evidence type="ECO:0000256" key="6">
    <source>
        <dbReference type="ARBA" id="ARBA00023239"/>
    </source>
</evidence>
<dbReference type="InterPro" id="IPR018204">
    <property type="entry name" value="Trp_synthase_alpha_AS"/>
</dbReference>
<dbReference type="InterPro" id="IPR002028">
    <property type="entry name" value="Trp_synthase_suA"/>
</dbReference>
<dbReference type="GO" id="GO:0004834">
    <property type="term" value="F:tryptophan synthase activity"/>
    <property type="evidence" value="ECO:0007669"/>
    <property type="project" value="UniProtKB-UniRule"/>
</dbReference>
<evidence type="ECO:0000256" key="2">
    <source>
        <dbReference type="ARBA" id="ARBA00011270"/>
    </source>
</evidence>
<sequence length="261" mass="28102">MQLENYLRQKKATKDILLMTHIVLGYPSLDANRAVIEQMVAGGVDCIEMQIPFTEPMADGPIILKANQESIAGGTTVEECLAFGAEMSRTYEIPFLYMTYYNIIYKYGEARFLDRAAADGIAGLILPDLPPEEGAELCAAARKRGIAPILIFAPTSTEVRMRELSGHGAGFIYCTARRGVTGKHSQLDADFGDYLQRCRAATDLPLAVGFGIQSRTDVEALIGLADMAVIGSQTIKLVDEQGVAAVGPFIATLNDVSGTSS</sequence>
<keyword evidence="5 8" id="KW-0057">Aromatic amino acid biosynthesis</keyword>
<dbReference type="AlphaFoldDB" id="A0A1M5YK61"/>
<evidence type="ECO:0000256" key="1">
    <source>
        <dbReference type="ARBA" id="ARBA00004733"/>
    </source>
</evidence>
<dbReference type="UniPathway" id="UPA00035">
    <property type="reaction ID" value="UER00044"/>
</dbReference>
<dbReference type="PANTHER" id="PTHR43406:SF1">
    <property type="entry name" value="TRYPTOPHAN SYNTHASE ALPHA CHAIN, CHLOROPLASTIC"/>
    <property type="match status" value="1"/>
</dbReference>
<evidence type="ECO:0000313" key="10">
    <source>
        <dbReference type="EMBL" id="SHI12289.1"/>
    </source>
</evidence>
<comment type="pathway">
    <text evidence="1 8">Amino-acid biosynthesis; L-tryptophan biosynthesis; L-tryptophan from chorismate: step 5/5.</text>
</comment>
<accession>A0A1M5YK61</accession>
<protein>
    <recommendedName>
        <fullName evidence="8">Tryptophan synthase alpha chain</fullName>
        <ecNumber evidence="8">4.2.1.20</ecNumber>
    </recommendedName>
</protein>
<dbReference type="GO" id="GO:0005829">
    <property type="term" value="C:cytosol"/>
    <property type="evidence" value="ECO:0007669"/>
    <property type="project" value="TreeGrafter"/>
</dbReference>
<dbReference type="HAMAP" id="MF_00131">
    <property type="entry name" value="Trp_synth_alpha"/>
    <property type="match status" value="1"/>
</dbReference>
<evidence type="ECO:0000256" key="7">
    <source>
        <dbReference type="ARBA" id="ARBA00049047"/>
    </source>
</evidence>
<comment type="subunit">
    <text evidence="2 8">Tetramer of two alpha and two beta chains.</text>
</comment>
<keyword evidence="3 8" id="KW-0028">Amino-acid biosynthesis</keyword>
<comment type="function">
    <text evidence="8">The alpha subunit is responsible for the aldol cleavage of indoleglycerol phosphate to indole and glyceraldehyde 3-phosphate.</text>
</comment>
<feature type="active site" description="Proton acceptor" evidence="8">
    <location>
        <position position="48"/>
    </location>
</feature>
<evidence type="ECO:0000256" key="3">
    <source>
        <dbReference type="ARBA" id="ARBA00022605"/>
    </source>
</evidence>
<dbReference type="EMBL" id="FQXS01000040">
    <property type="protein sequence ID" value="SHI12289.1"/>
    <property type="molecule type" value="Genomic_DNA"/>
</dbReference>
<comment type="catalytic activity">
    <reaction evidence="7 8">
        <text>(1S,2R)-1-C-(indol-3-yl)glycerol 3-phosphate + L-serine = D-glyceraldehyde 3-phosphate + L-tryptophan + H2O</text>
        <dbReference type="Rhea" id="RHEA:10532"/>
        <dbReference type="ChEBI" id="CHEBI:15377"/>
        <dbReference type="ChEBI" id="CHEBI:33384"/>
        <dbReference type="ChEBI" id="CHEBI:57912"/>
        <dbReference type="ChEBI" id="CHEBI:58866"/>
        <dbReference type="ChEBI" id="CHEBI:59776"/>
        <dbReference type="EC" id="4.2.1.20"/>
    </reaction>
</comment>
<organism evidence="10 11">
    <name type="scientific">Desulfofustis glycolicus DSM 9705</name>
    <dbReference type="NCBI Taxonomy" id="1121409"/>
    <lineage>
        <taxon>Bacteria</taxon>
        <taxon>Pseudomonadati</taxon>
        <taxon>Thermodesulfobacteriota</taxon>
        <taxon>Desulfobulbia</taxon>
        <taxon>Desulfobulbales</taxon>
        <taxon>Desulfocapsaceae</taxon>
        <taxon>Desulfofustis</taxon>
    </lineage>
</organism>
<proteinExistence type="inferred from homology"/>
<evidence type="ECO:0000256" key="9">
    <source>
        <dbReference type="RuleBase" id="RU003662"/>
    </source>
</evidence>
<evidence type="ECO:0000256" key="4">
    <source>
        <dbReference type="ARBA" id="ARBA00022822"/>
    </source>
</evidence>
<dbReference type="RefSeq" id="WP_073379091.1">
    <property type="nucleotide sequence ID" value="NZ_FQXS01000040.1"/>
</dbReference>
<dbReference type="SUPFAM" id="SSF51366">
    <property type="entry name" value="Ribulose-phoshate binding barrel"/>
    <property type="match status" value="1"/>
</dbReference>
<dbReference type="Gene3D" id="3.20.20.70">
    <property type="entry name" value="Aldolase class I"/>
    <property type="match status" value="1"/>
</dbReference>
<dbReference type="NCBIfam" id="TIGR00262">
    <property type="entry name" value="trpA"/>
    <property type="match status" value="1"/>
</dbReference>
<dbReference type="OrthoDB" id="9804578at2"/>
<dbReference type="Proteomes" id="UP000184139">
    <property type="component" value="Unassembled WGS sequence"/>
</dbReference>
<keyword evidence="11" id="KW-1185">Reference proteome</keyword>
<evidence type="ECO:0000256" key="8">
    <source>
        <dbReference type="HAMAP-Rule" id="MF_00131"/>
    </source>
</evidence>
<evidence type="ECO:0000256" key="5">
    <source>
        <dbReference type="ARBA" id="ARBA00023141"/>
    </source>
</evidence>
<keyword evidence="4 8" id="KW-0822">Tryptophan biosynthesis</keyword>
<dbReference type="InterPro" id="IPR011060">
    <property type="entry name" value="RibuloseP-bd_barrel"/>
</dbReference>
<dbReference type="Pfam" id="PF00290">
    <property type="entry name" value="Trp_syntA"/>
    <property type="match status" value="1"/>
</dbReference>
<gene>
    <name evidence="8" type="primary">trpA</name>
    <name evidence="10" type="ORF">SAMN02745124_04128</name>
</gene>
<reference evidence="10 11" key="1">
    <citation type="submission" date="2016-11" db="EMBL/GenBank/DDBJ databases">
        <authorList>
            <person name="Jaros S."/>
            <person name="Januszkiewicz K."/>
            <person name="Wedrychowicz H."/>
        </authorList>
    </citation>
    <scope>NUCLEOTIDE SEQUENCE [LARGE SCALE GENOMIC DNA]</scope>
    <source>
        <strain evidence="10 11">DSM 9705</strain>
    </source>
</reference>
<dbReference type="CDD" id="cd04724">
    <property type="entry name" value="Tryptophan_synthase_alpha"/>
    <property type="match status" value="1"/>
</dbReference>
<comment type="similarity">
    <text evidence="8 9">Belongs to the TrpA family.</text>
</comment>
<dbReference type="STRING" id="1121409.SAMN02745124_04128"/>
<feature type="active site" description="Proton acceptor" evidence="8">
    <location>
        <position position="59"/>
    </location>
</feature>
<dbReference type="PANTHER" id="PTHR43406">
    <property type="entry name" value="TRYPTOPHAN SYNTHASE, ALPHA CHAIN"/>
    <property type="match status" value="1"/>
</dbReference>
<name>A0A1M5YK61_9BACT</name>
<dbReference type="EC" id="4.2.1.20" evidence="8"/>
<evidence type="ECO:0000313" key="11">
    <source>
        <dbReference type="Proteomes" id="UP000184139"/>
    </source>
</evidence>
<keyword evidence="6 8" id="KW-0456">Lyase</keyword>
<dbReference type="InterPro" id="IPR013785">
    <property type="entry name" value="Aldolase_TIM"/>
</dbReference>
<dbReference type="PROSITE" id="PS00167">
    <property type="entry name" value="TRP_SYNTHASE_ALPHA"/>
    <property type="match status" value="1"/>
</dbReference>